<dbReference type="InterPro" id="IPR029026">
    <property type="entry name" value="tRNA_m1G_MTases_N"/>
</dbReference>
<dbReference type="GO" id="GO:0070042">
    <property type="term" value="F:rRNA (uridine-N3-)-methyltransferase activity"/>
    <property type="evidence" value="ECO:0007669"/>
    <property type="project" value="TreeGrafter"/>
</dbReference>
<evidence type="ECO:0000256" key="11">
    <source>
        <dbReference type="ARBA" id="ARBA00047944"/>
    </source>
</evidence>
<name>A0A318GWG8_9BURK</name>
<evidence type="ECO:0000256" key="9">
    <source>
        <dbReference type="ARBA" id="ARBA00022691"/>
    </source>
</evidence>
<evidence type="ECO:0000256" key="2">
    <source>
        <dbReference type="ARBA" id="ARBA00005528"/>
    </source>
</evidence>
<dbReference type="SUPFAM" id="SSF88697">
    <property type="entry name" value="PUA domain-like"/>
    <property type="match status" value="1"/>
</dbReference>
<evidence type="ECO:0000256" key="6">
    <source>
        <dbReference type="ARBA" id="ARBA00022552"/>
    </source>
</evidence>
<evidence type="ECO:0000259" key="13">
    <source>
        <dbReference type="Pfam" id="PF04452"/>
    </source>
</evidence>
<keyword evidence="7 12" id="KW-0489">Methyltransferase</keyword>
<evidence type="ECO:0000256" key="3">
    <source>
        <dbReference type="ARBA" id="ARBA00012328"/>
    </source>
</evidence>
<dbReference type="EMBL" id="QJJS01000017">
    <property type="protein sequence ID" value="PXW93830.1"/>
    <property type="molecule type" value="Genomic_DNA"/>
</dbReference>
<accession>A0A318GWG8</accession>
<sequence>MAARFHLDPTQTLCTGLSFKLPAGAARHAQVLRLQPGDPLLLFNGTGGEWQAEILRMGRQDVEVEVGRHVEREVELPLQVTLVAGMPANDRFDWLIEKACELGVAVIQPTLCERSVLRLSGERADKKRDHWQGAAAAAAEQCGATRVPVVRPVRTLEQVLRQQDGPAQPGDAHWILSLAEARSLPQRWNEWQAPRQTLTLYSGPEGGWSPDEENRLRTAGALPTRLGPRVLRSETAPIAALAWIATQLHP</sequence>
<dbReference type="GO" id="GO:0070475">
    <property type="term" value="P:rRNA base methylation"/>
    <property type="evidence" value="ECO:0007669"/>
    <property type="project" value="TreeGrafter"/>
</dbReference>
<evidence type="ECO:0000256" key="5">
    <source>
        <dbReference type="ARBA" id="ARBA00022490"/>
    </source>
</evidence>
<dbReference type="NCBIfam" id="TIGR00046">
    <property type="entry name" value="RsmE family RNA methyltransferase"/>
    <property type="match status" value="1"/>
</dbReference>
<comment type="subcellular location">
    <subcellularLocation>
        <location evidence="1 12">Cytoplasm</location>
    </subcellularLocation>
</comment>
<comment type="similarity">
    <text evidence="2 12">Belongs to the RNA methyltransferase RsmE family.</text>
</comment>
<protein>
    <recommendedName>
        <fullName evidence="4 12">Ribosomal RNA small subunit methyltransferase E</fullName>
        <ecNumber evidence="3 12">2.1.1.193</ecNumber>
    </recommendedName>
</protein>
<evidence type="ECO:0000256" key="7">
    <source>
        <dbReference type="ARBA" id="ARBA00022603"/>
    </source>
</evidence>
<evidence type="ECO:0000256" key="12">
    <source>
        <dbReference type="PIRNR" id="PIRNR015601"/>
    </source>
</evidence>
<dbReference type="PANTHER" id="PTHR30027:SF3">
    <property type="entry name" value="16S RRNA (URACIL(1498)-N(3))-METHYLTRANSFERASE"/>
    <property type="match status" value="1"/>
</dbReference>
<dbReference type="Pfam" id="PF04452">
    <property type="entry name" value="Methyltrans_RNA"/>
    <property type="match status" value="1"/>
</dbReference>
<comment type="function">
    <text evidence="10 12">Specifically methylates the N3 position of the uracil ring of uridine 1498 (m3U1498) in 16S rRNA. Acts on the fully assembled 30S ribosomal subunit.</text>
</comment>
<dbReference type="InterPro" id="IPR046886">
    <property type="entry name" value="RsmE_MTase_dom"/>
</dbReference>
<dbReference type="InterPro" id="IPR029028">
    <property type="entry name" value="Alpha/beta_knot_MTases"/>
</dbReference>
<feature type="domain" description="Ribosomal RNA small subunit methyltransferase E methyltransferase" evidence="13">
    <location>
        <begin position="75"/>
        <end position="244"/>
    </location>
</feature>
<gene>
    <name evidence="15" type="ORF">C7444_11736</name>
</gene>
<evidence type="ECO:0000256" key="8">
    <source>
        <dbReference type="ARBA" id="ARBA00022679"/>
    </source>
</evidence>
<keyword evidence="16" id="KW-1185">Reference proteome</keyword>
<dbReference type="InterPro" id="IPR046887">
    <property type="entry name" value="RsmE_PUA-like"/>
</dbReference>
<organism evidence="15 16">
    <name type="scientific">Sphaerotilus hippei</name>
    <dbReference type="NCBI Taxonomy" id="744406"/>
    <lineage>
        <taxon>Bacteria</taxon>
        <taxon>Pseudomonadati</taxon>
        <taxon>Pseudomonadota</taxon>
        <taxon>Betaproteobacteria</taxon>
        <taxon>Burkholderiales</taxon>
        <taxon>Sphaerotilaceae</taxon>
        <taxon>Sphaerotilus</taxon>
    </lineage>
</organism>
<dbReference type="AlphaFoldDB" id="A0A318GWG8"/>
<dbReference type="NCBIfam" id="NF008692">
    <property type="entry name" value="PRK11713.1-5"/>
    <property type="match status" value="1"/>
</dbReference>
<keyword evidence="8 12" id="KW-0808">Transferase</keyword>
<comment type="catalytic activity">
    <reaction evidence="11 12">
        <text>uridine(1498) in 16S rRNA + S-adenosyl-L-methionine = N(3)-methyluridine(1498) in 16S rRNA + S-adenosyl-L-homocysteine + H(+)</text>
        <dbReference type="Rhea" id="RHEA:42920"/>
        <dbReference type="Rhea" id="RHEA-COMP:10283"/>
        <dbReference type="Rhea" id="RHEA-COMP:10284"/>
        <dbReference type="ChEBI" id="CHEBI:15378"/>
        <dbReference type="ChEBI" id="CHEBI:57856"/>
        <dbReference type="ChEBI" id="CHEBI:59789"/>
        <dbReference type="ChEBI" id="CHEBI:65315"/>
        <dbReference type="ChEBI" id="CHEBI:74502"/>
        <dbReference type="EC" id="2.1.1.193"/>
    </reaction>
</comment>
<evidence type="ECO:0000256" key="10">
    <source>
        <dbReference type="ARBA" id="ARBA00025699"/>
    </source>
</evidence>
<evidence type="ECO:0000256" key="1">
    <source>
        <dbReference type="ARBA" id="ARBA00004496"/>
    </source>
</evidence>
<dbReference type="EC" id="2.1.1.193" evidence="3 12"/>
<dbReference type="InterPro" id="IPR015947">
    <property type="entry name" value="PUA-like_sf"/>
</dbReference>
<dbReference type="Gene3D" id="3.40.1280.10">
    <property type="match status" value="1"/>
</dbReference>
<dbReference type="OrthoDB" id="9815641at2"/>
<dbReference type="InterPro" id="IPR006700">
    <property type="entry name" value="RsmE"/>
</dbReference>
<keyword evidence="9 12" id="KW-0949">S-adenosyl-L-methionine</keyword>
<comment type="caution">
    <text evidence="15">The sequence shown here is derived from an EMBL/GenBank/DDBJ whole genome shotgun (WGS) entry which is preliminary data.</text>
</comment>
<reference evidence="15 16" key="1">
    <citation type="submission" date="2018-05" db="EMBL/GenBank/DDBJ databases">
        <title>Genomic Encyclopedia of Type Strains, Phase IV (KMG-IV): sequencing the most valuable type-strain genomes for metagenomic binning, comparative biology and taxonomic classification.</title>
        <authorList>
            <person name="Goeker M."/>
        </authorList>
    </citation>
    <scope>NUCLEOTIDE SEQUENCE [LARGE SCALE GENOMIC DNA]</scope>
    <source>
        <strain evidence="15 16">DSM 566</strain>
    </source>
</reference>
<proteinExistence type="inferred from homology"/>
<dbReference type="Proteomes" id="UP000247811">
    <property type="component" value="Unassembled WGS sequence"/>
</dbReference>
<keyword evidence="6 12" id="KW-0698">rRNA processing</keyword>
<dbReference type="Pfam" id="PF20260">
    <property type="entry name" value="PUA_4"/>
    <property type="match status" value="1"/>
</dbReference>
<dbReference type="PIRSF" id="PIRSF015601">
    <property type="entry name" value="MTase_slr0722"/>
    <property type="match status" value="1"/>
</dbReference>
<keyword evidence="5 12" id="KW-0963">Cytoplasm</keyword>
<dbReference type="CDD" id="cd18084">
    <property type="entry name" value="RsmE-like"/>
    <property type="match status" value="1"/>
</dbReference>
<evidence type="ECO:0000313" key="15">
    <source>
        <dbReference type="EMBL" id="PXW93830.1"/>
    </source>
</evidence>
<evidence type="ECO:0000256" key="4">
    <source>
        <dbReference type="ARBA" id="ARBA00013673"/>
    </source>
</evidence>
<dbReference type="PANTHER" id="PTHR30027">
    <property type="entry name" value="RIBOSOMAL RNA SMALL SUBUNIT METHYLTRANSFERASE E"/>
    <property type="match status" value="1"/>
</dbReference>
<evidence type="ECO:0000313" key="16">
    <source>
        <dbReference type="Proteomes" id="UP000247811"/>
    </source>
</evidence>
<dbReference type="SUPFAM" id="SSF75217">
    <property type="entry name" value="alpha/beta knot"/>
    <property type="match status" value="1"/>
</dbReference>
<feature type="domain" description="Ribosomal RNA small subunit methyltransferase E PUA-like" evidence="14">
    <location>
        <begin position="25"/>
        <end position="66"/>
    </location>
</feature>
<dbReference type="GO" id="GO:0005737">
    <property type="term" value="C:cytoplasm"/>
    <property type="evidence" value="ECO:0007669"/>
    <property type="project" value="UniProtKB-SubCell"/>
</dbReference>
<dbReference type="RefSeq" id="WP_110401826.1">
    <property type="nucleotide sequence ID" value="NZ_QJJS01000017.1"/>
</dbReference>
<evidence type="ECO:0000259" key="14">
    <source>
        <dbReference type="Pfam" id="PF20260"/>
    </source>
</evidence>
<dbReference type="Gene3D" id="2.40.240.20">
    <property type="entry name" value="Hypothetical PUA domain-like, domain 1"/>
    <property type="match status" value="1"/>
</dbReference>